<dbReference type="PANTHER" id="PTHR44858:SF1">
    <property type="entry name" value="UDP-N-ACETYLGLUCOSAMINE--PEPTIDE N-ACETYLGLUCOSAMINYLTRANSFERASE SPINDLY-RELATED"/>
    <property type="match status" value="1"/>
</dbReference>
<evidence type="ECO:0000256" key="3">
    <source>
        <dbReference type="ARBA" id="ARBA00023125"/>
    </source>
</evidence>
<keyword evidence="3 4" id="KW-0238">DNA-binding</keyword>
<feature type="DNA-binding region" description="OmpR/PhoB-type" evidence="4">
    <location>
        <begin position="3"/>
        <end position="101"/>
    </location>
</feature>
<dbReference type="Gene3D" id="1.25.40.10">
    <property type="entry name" value="Tetratricopeptide repeat domain"/>
    <property type="match status" value="1"/>
</dbReference>
<keyword evidence="7" id="KW-1185">Reference proteome</keyword>
<feature type="domain" description="OmpR/PhoB-type" evidence="5">
    <location>
        <begin position="3"/>
        <end position="101"/>
    </location>
</feature>
<dbReference type="PANTHER" id="PTHR44858">
    <property type="entry name" value="TETRATRICOPEPTIDE REPEAT PROTEIN 6"/>
    <property type="match status" value="1"/>
</dbReference>
<dbReference type="AlphaFoldDB" id="A0A972NGT4"/>
<dbReference type="PROSITE" id="PS51755">
    <property type="entry name" value="OMPR_PHOB"/>
    <property type="match status" value="1"/>
</dbReference>
<name>A0A972NGT4_9BURK</name>
<keyword evidence="2" id="KW-0802">TPR repeat</keyword>
<dbReference type="InterPro" id="IPR011990">
    <property type="entry name" value="TPR-like_helical_dom_sf"/>
</dbReference>
<dbReference type="SMART" id="SM00862">
    <property type="entry name" value="Trans_reg_C"/>
    <property type="match status" value="1"/>
</dbReference>
<evidence type="ECO:0000256" key="4">
    <source>
        <dbReference type="PROSITE-ProRule" id="PRU01091"/>
    </source>
</evidence>
<dbReference type="Gene3D" id="1.10.10.10">
    <property type="entry name" value="Winged helix-like DNA-binding domain superfamily/Winged helix DNA-binding domain"/>
    <property type="match status" value="1"/>
</dbReference>
<comment type="caution">
    <text evidence="6">The sequence shown here is derived from an EMBL/GenBank/DDBJ whole genome shotgun (WGS) entry which is preliminary data.</text>
</comment>
<dbReference type="Pfam" id="PF00486">
    <property type="entry name" value="Trans_reg_C"/>
    <property type="match status" value="1"/>
</dbReference>
<dbReference type="RefSeq" id="WP_172159557.1">
    <property type="nucleotide sequence ID" value="NZ_WOEZ01000003.1"/>
</dbReference>
<dbReference type="GO" id="GO:0000160">
    <property type="term" value="P:phosphorelay signal transduction system"/>
    <property type="evidence" value="ECO:0007669"/>
    <property type="project" value="InterPro"/>
</dbReference>
<dbReference type="Gene3D" id="3.40.50.10070">
    <property type="entry name" value="TolB, N-terminal domain"/>
    <property type="match status" value="1"/>
</dbReference>
<keyword evidence="1" id="KW-0677">Repeat</keyword>
<dbReference type="CDD" id="cd00383">
    <property type="entry name" value="trans_reg_C"/>
    <property type="match status" value="1"/>
</dbReference>
<evidence type="ECO:0000313" key="7">
    <source>
        <dbReference type="Proteomes" id="UP000655523"/>
    </source>
</evidence>
<dbReference type="GO" id="GO:0006355">
    <property type="term" value="P:regulation of DNA-templated transcription"/>
    <property type="evidence" value="ECO:0007669"/>
    <property type="project" value="InterPro"/>
</dbReference>
<dbReference type="EMBL" id="WOEZ01000003">
    <property type="protein sequence ID" value="NPT53156.1"/>
    <property type="molecule type" value="Genomic_DNA"/>
</dbReference>
<dbReference type="InterPro" id="IPR016032">
    <property type="entry name" value="Sig_transdc_resp-reg_C-effctor"/>
</dbReference>
<dbReference type="SUPFAM" id="SSF48452">
    <property type="entry name" value="TPR-like"/>
    <property type="match status" value="1"/>
</dbReference>
<dbReference type="InterPro" id="IPR050498">
    <property type="entry name" value="Ycf3"/>
</dbReference>
<dbReference type="InterPro" id="IPR001867">
    <property type="entry name" value="OmpR/PhoB-type_DNA-bd"/>
</dbReference>
<proteinExistence type="predicted"/>
<accession>A0A972NGT4</accession>
<evidence type="ECO:0000313" key="6">
    <source>
        <dbReference type="EMBL" id="NPT53156.1"/>
    </source>
</evidence>
<organism evidence="6 7">
    <name type="scientific">Paraburkholderia elongata</name>
    <dbReference type="NCBI Taxonomy" id="2675747"/>
    <lineage>
        <taxon>Bacteria</taxon>
        <taxon>Pseudomonadati</taxon>
        <taxon>Pseudomonadota</taxon>
        <taxon>Betaproteobacteria</taxon>
        <taxon>Burkholderiales</taxon>
        <taxon>Burkholderiaceae</taxon>
        <taxon>Paraburkholderia</taxon>
    </lineage>
</organism>
<dbReference type="SUPFAM" id="SSF46894">
    <property type="entry name" value="C-terminal effector domain of the bipartite response regulators"/>
    <property type="match status" value="1"/>
</dbReference>
<dbReference type="GO" id="GO:0003677">
    <property type="term" value="F:DNA binding"/>
    <property type="evidence" value="ECO:0007669"/>
    <property type="project" value="UniProtKB-UniRule"/>
</dbReference>
<gene>
    <name evidence="6" type="ORF">GNZ13_00635</name>
</gene>
<evidence type="ECO:0000256" key="1">
    <source>
        <dbReference type="ARBA" id="ARBA00022737"/>
    </source>
</evidence>
<reference evidence="6 7" key="1">
    <citation type="submission" date="2019-11" db="EMBL/GenBank/DDBJ databases">
        <title>Metabolism of dissolved organic matter in forest soils.</title>
        <authorList>
            <person name="Cyle K.T."/>
            <person name="Wilhelm R.C."/>
            <person name="Martinez C.E."/>
        </authorList>
    </citation>
    <scope>NUCLEOTIDE SEQUENCE [LARGE SCALE GENOMIC DNA]</scope>
    <source>
        <strain evidence="6 7">5N</strain>
    </source>
</reference>
<dbReference type="InterPro" id="IPR036388">
    <property type="entry name" value="WH-like_DNA-bd_sf"/>
</dbReference>
<evidence type="ECO:0000259" key="5">
    <source>
        <dbReference type="PROSITE" id="PS51755"/>
    </source>
</evidence>
<dbReference type="Proteomes" id="UP000655523">
    <property type="component" value="Unassembled WGS sequence"/>
</dbReference>
<protein>
    <submittedName>
        <fullName evidence="6">Adenylate cyclase</fullName>
    </submittedName>
</protein>
<sequence>MQRQRFIFGPFLLNLDNGTLQRKGARVAVGRRGILLLAALLKRPGEIVTKAELMDAAWPGAVVEESNLSVQIALLRKAVGLAPDGEVWITTIPRIGYCFKSSITTSETTSEEAVDEPSPKPSLAILPFANLSNDTDQDFFADGLADEIITTLSKIPGLVVIARSSSFAYKGMPMDVRRIASELGARYIVEGSIRKSGERIRVVAQLSDGVSGCHLWAERYDRELHDMFAVQDEVARKIVAELSAALSPVEGAQWPGVASGGTTHMEAYQSFLRGRAMQRGATQNVAVFERTSDLFRQAIALDPDYPAPYAALGMALAYAYYNRWTDDPERSLAEAEKLVDQAIERDSSDPFAHGVAALVAMYRKDFKRWALEVDEALSLNPNFAPALSLRATLNIYSGHPRVAIRDLERAMRLDSYFTQGYLHHLGVAHIVAGDYETAVAILRERILLVPQTDMSRAYLASALGNLGYLDEARGVWEELIAINPVYTFADRIARMPFRNPEDLARIAKGLDRAGLLTSSNTVP</sequence>
<evidence type="ECO:0000256" key="2">
    <source>
        <dbReference type="ARBA" id="ARBA00022803"/>
    </source>
</evidence>